<dbReference type="SUPFAM" id="SSF55347">
    <property type="entry name" value="Glyceraldehyde-3-phosphate dehydrogenase-like, C-terminal domain"/>
    <property type="match status" value="1"/>
</dbReference>
<dbReference type="InterPro" id="IPR000683">
    <property type="entry name" value="Gfo/Idh/MocA-like_OxRdtase_N"/>
</dbReference>
<dbReference type="Gene3D" id="3.40.50.720">
    <property type="entry name" value="NAD(P)-binding Rossmann-like Domain"/>
    <property type="match status" value="1"/>
</dbReference>
<proteinExistence type="inferred from homology"/>
<dbReference type="SUPFAM" id="SSF51735">
    <property type="entry name" value="NAD(P)-binding Rossmann-fold domains"/>
    <property type="match status" value="1"/>
</dbReference>
<comment type="similarity">
    <text evidence="1">Belongs to the Gfo/Idh/MocA family.</text>
</comment>
<keyword evidence="6" id="KW-1185">Reference proteome</keyword>
<accession>A0ABY4WB98</accession>
<evidence type="ECO:0000256" key="2">
    <source>
        <dbReference type="ARBA" id="ARBA00023002"/>
    </source>
</evidence>
<feature type="domain" description="Gfo/Idh/MocA-like oxidoreductase N-terminal" evidence="3">
    <location>
        <begin position="7"/>
        <end position="123"/>
    </location>
</feature>
<sequence length="318" mass="35196">MKERYAVGIIGLGVMGERLLNAMVAHERFSVIAVCDISADRAKATAEHYDINAWYTNHQELLDKEELDLVYIAVPPKFHHGVALDTLAAGKHVLCEKPLAGSVKEGAEMLAAAEKAGVIHAMNFPIYYRPLFLELKRRIEEIGNIRRIDIVTHFHQWPRPWQQTAWLSGREQGGFVREVLPHFLHLTQALFGSYEVVRSDVDYPEDPEACEVGISALLRLLNGTPVTINGLGGIGQKEHLTYTIYGTEGTLTVQNWNTLLAGGKGELPVEVTMPEQDRLSLLLDEMANALDGKEARLVGFDTGLAVQKGLDTLLGIHS</sequence>
<dbReference type="InterPro" id="IPR036291">
    <property type="entry name" value="NAD(P)-bd_dom_sf"/>
</dbReference>
<dbReference type="PANTHER" id="PTHR43818">
    <property type="entry name" value="BCDNA.GH03377"/>
    <property type="match status" value="1"/>
</dbReference>
<evidence type="ECO:0000313" key="6">
    <source>
        <dbReference type="Proteomes" id="UP001056500"/>
    </source>
</evidence>
<evidence type="ECO:0000256" key="1">
    <source>
        <dbReference type="ARBA" id="ARBA00010928"/>
    </source>
</evidence>
<evidence type="ECO:0000259" key="3">
    <source>
        <dbReference type="Pfam" id="PF01408"/>
    </source>
</evidence>
<dbReference type="PANTHER" id="PTHR43818:SF11">
    <property type="entry name" value="BCDNA.GH03377"/>
    <property type="match status" value="1"/>
</dbReference>
<evidence type="ECO:0000313" key="5">
    <source>
        <dbReference type="EMBL" id="USG64323.1"/>
    </source>
</evidence>
<organism evidence="5 6">
    <name type="scientific">Brevibacillus ruminantium</name>
    <dbReference type="NCBI Taxonomy" id="2950604"/>
    <lineage>
        <taxon>Bacteria</taxon>
        <taxon>Bacillati</taxon>
        <taxon>Bacillota</taxon>
        <taxon>Bacilli</taxon>
        <taxon>Bacillales</taxon>
        <taxon>Paenibacillaceae</taxon>
        <taxon>Brevibacillus</taxon>
    </lineage>
</organism>
<dbReference type="Gene3D" id="3.30.360.10">
    <property type="entry name" value="Dihydrodipicolinate Reductase, domain 2"/>
    <property type="match status" value="1"/>
</dbReference>
<reference evidence="5" key="1">
    <citation type="submission" date="2022-06" db="EMBL/GenBank/DDBJ databases">
        <title>Genome sequencing of Brevibacillus sp. BB3-R1.</title>
        <authorList>
            <person name="Heo J."/>
            <person name="Lee D."/>
            <person name="Won M."/>
            <person name="Han B.-H."/>
            <person name="Hong S.-B."/>
            <person name="Kwon S.-W."/>
        </authorList>
    </citation>
    <scope>NUCLEOTIDE SEQUENCE</scope>
    <source>
        <strain evidence="5">BB3-R1</strain>
    </source>
</reference>
<dbReference type="RefSeq" id="WP_251871437.1">
    <property type="nucleotide sequence ID" value="NZ_CP098755.1"/>
</dbReference>
<dbReference type="Pfam" id="PF02894">
    <property type="entry name" value="GFO_IDH_MocA_C"/>
    <property type="match status" value="1"/>
</dbReference>
<dbReference type="EMBL" id="CP098755">
    <property type="protein sequence ID" value="USG64323.1"/>
    <property type="molecule type" value="Genomic_DNA"/>
</dbReference>
<evidence type="ECO:0000259" key="4">
    <source>
        <dbReference type="Pfam" id="PF02894"/>
    </source>
</evidence>
<keyword evidence="2" id="KW-0560">Oxidoreductase</keyword>
<name>A0ABY4WB98_9BACL</name>
<gene>
    <name evidence="5" type="ORF">NDK47_19490</name>
</gene>
<dbReference type="InterPro" id="IPR050463">
    <property type="entry name" value="Gfo/Idh/MocA_oxidrdct_glycsds"/>
</dbReference>
<dbReference type="Proteomes" id="UP001056500">
    <property type="component" value="Chromosome"/>
</dbReference>
<feature type="domain" description="Gfo/Idh/MocA-like oxidoreductase C-terminal" evidence="4">
    <location>
        <begin position="137"/>
        <end position="306"/>
    </location>
</feature>
<dbReference type="InterPro" id="IPR004104">
    <property type="entry name" value="Gfo/Idh/MocA-like_OxRdtase_C"/>
</dbReference>
<dbReference type="Pfam" id="PF01408">
    <property type="entry name" value="GFO_IDH_MocA"/>
    <property type="match status" value="1"/>
</dbReference>
<protein>
    <submittedName>
        <fullName evidence="5">Gfo/Idh/MocA family oxidoreductase</fullName>
    </submittedName>
</protein>